<dbReference type="Pfam" id="PF02470">
    <property type="entry name" value="MlaD"/>
    <property type="match status" value="1"/>
</dbReference>
<dbReference type="Proteomes" id="UP001056035">
    <property type="component" value="Chromosome"/>
</dbReference>
<name>A0ABY5DZ96_9ACTN</name>
<dbReference type="InterPro" id="IPR052336">
    <property type="entry name" value="MlaD_Phospholipid_Transporter"/>
</dbReference>
<evidence type="ECO:0000259" key="1">
    <source>
        <dbReference type="Pfam" id="PF02470"/>
    </source>
</evidence>
<keyword evidence="3" id="KW-1185">Reference proteome</keyword>
<gene>
    <name evidence="2" type="ORF">NBH00_11800</name>
</gene>
<sequence>MITRVRQRPAAVALLLVALVAVVLLTDHGGTHEVTAVFRQANGLVTGGDVKAGGVRVGHIIAIDLGDDGLPHVKMEIDNDFAVRAGAHADVRFTSVAGEINRYVALTAGTGAPVADHAEIPVARTDNPVEIDQVLSTLDPATRRDVRSVLRDVDAATRRRGPLIERTLSRSADALEQVTEVVRQIRGDGDTLRQVVQDGHTTLTALAADPGGLGATVTQLAETLRTTGARQRELTQITARLAPGLRAPTRALETADRASGRLRALVAELRPSVAELPGFAADLQPALHAGRPALASARALVTSAPAELRRVLPLLRTAKPVLHTLDPVLRDTAPMLDQLRTRLPDAFAFLSGWADFGSNYDANGHLARVGLVFPPAPVNTIGPSDPGAGQLSPPFLRTPGVLEGEPWTTFEQSFVGGTP</sequence>
<protein>
    <submittedName>
        <fullName evidence="2">MlaD family protein</fullName>
    </submittedName>
</protein>
<evidence type="ECO:0000313" key="2">
    <source>
        <dbReference type="EMBL" id="UTI66865.1"/>
    </source>
</evidence>
<evidence type="ECO:0000313" key="3">
    <source>
        <dbReference type="Proteomes" id="UP001056035"/>
    </source>
</evidence>
<feature type="domain" description="Mce/MlaD" evidence="1">
    <location>
        <begin position="31"/>
        <end position="109"/>
    </location>
</feature>
<dbReference type="PANTHER" id="PTHR33371:SF4">
    <property type="entry name" value="INTERMEMBRANE PHOSPHOLIPID TRANSPORT SYSTEM BINDING PROTEIN MLAD"/>
    <property type="match status" value="1"/>
</dbReference>
<organism evidence="2 3">
    <name type="scientific">Paraconexibacter antarcticus</name>
    <dbReference type="NCBI Taxonomy" id="2949664"/>
    <lineage>
        <taxon>Bacteria</taxon>
        <taxon>Bacillati</taxon>
        <taxon>Actinomycetota</taxon>
        <taxon>Thermoleophilia</taxon>
        <taxon>Solirubrobacterales</taxon>
        <taxon>Paraconexibacteraceae</taxon>
        <taxon>Paraconexibacter</taxon>
    </lineage>
</organism>
<accession>A0ABY5DZ96</accession>
<dbReference type="EMBL" id="CP098502">
    <property type="protein sequence ID" value="UTI66865.1"/>
    <property type="molecule type" value="Genomic_DNA"/>
</dbReference>
<reference evidence="2 3" key="1">
    <citation type="submission" date="2022-06" db="EMBL/GenBank/DDBJ databases">
        <title>Paraconexibacter antarcticus.</title>
        <authorList>
            <person name="Kim C.S."/>
        </authorList>
    </citation>
    <scope>NUCLEOTIDE SEQUENCE [LARGE SCALE GENOMIC DNA]</scope>
    <source>
        <strain evidence="2 3">02-257</strain>
    </source>
</reference>
<proteinExistence type="predicted"/>
<dbReference type="PANTHER" id="PTHR33371">
    <property type="entry name" value="INTERMEMBRANE PHOSPHOLIPID TRANSPORT SYSTEM BINDING PROTEIN MLAD-RELATED"/>
    <property type="match status" value="1"/>
</dbReference>
<dbReference type="RefSeq" id="WP_254573519.1">
    <property type="nucleotide sequence ID" value="NZ_CP098502.1"/>
</dbReference>
<dbReference type="InterPro" id="IPR003399">
    <property type="entry name" value="Mce/MlaD"/>
</dbReference>